<gene>
    <name evidence="2" type="ORF">RM705_35010</name>
</gene>
<feature type="region of interest" description="Disordered" evidence="1">
    <location>
        <begin position="50"/>
        <end position="71"/>
    </location>
</feature>
<accession>A0ABU2Q7D0</accession>
<organism evidence="2 3">
    <name type="scientific">Streptomyces edwardsiae</name>
    <dbReference type="NCBI Taxonomy" id="3075527"/>
    <lineage>
        <taxon>Bacteria</taxon>
        <taxon>Bacillati</taxon>
        <taxon>Actinomycetota</taxon>
        <taxon>Actinomycetes</taxon>
        <taxon>Kitasatosporales</taxon>
        <taxon>Streptomycetaceae</taxon>
        <taxon>Streptomyces</taxon>
    </lineage>
</organism>
<name>A0ABU2Q7D0_9ACTN</name>
<protein>
    <submittedName>
        <fullName evidence="2">Uncharacterized protein</fullName>
    </submittedName>
</protein>
<proteinExistence type="predicted"/>
<dbReference type="EMBL" id="JAVRFA010000139">
    <property type="protein sequence ID" value="MDT0399873.1"/>
    <property type="molecule type" value="Genomic_DNA"/>
</dbReference>
<reference evidence="3" key="1">
    <citation type="submission" date="2023-07" db="EMBL/GenBank/DDBJ databases">
        <title>30 novel species of actinomycetes from the DSMZ collection.</title>
        <authorList>
            <person name="Nouioui I."/>
        </authorList>
    </citation>
    <scope>NUCLEOTIDE SEQUENCE [LARGE SCALE GENOMIC DNA]</scope>
    <source>
        <strain evidence="3">DSM 41636</strain>
    </source>
</reference>
<sequence length="71" mass="7554">MVHVRSGLVGDRRRQNGQRSRSAGVADHVSGESVDQLVVPYLVSGRFLDDREGQSQPAQGPAIVPSGVFAP</sequence>
<dbReference type="Proteomes" id="UP001183881">
    <property type="component" value="Unassembled WGS sequence"/>
</dbReference>
<comment type="caution">
    <text evidence="2">The sequence shown here is derived from an EMBL/GenBank/DDBJ whole genome shotgun (WGS) entry which is preliminary data.</text>
</comment>
<evidence type="ECO:0000256" key="1">
    <source>
        <dbReference type="SAM" id="MobiDB-lite"/>
    </source>
</evidence>
<evidence type="ECO:0000313" key="3">
    <source>
        <dbReference type="Proteomes" id="UP001183881"/>
    </source>
</evidence>
<feature type="region of interest" description="Disordered" evidence="1">
    <location>
        <begin position="1"/>
        <end position="30"/>
    </location>
</feature>
<feature type="non-terminal residue" evidence="2">
    <location>
        <position position="71"/>
    </location>
</feature>
<evidence type="ECO:0000313" key="2">
    <source>
        <dbReference type="EMBL" id="MDT0399873.1"/>
    </source>
</evidence>
<keyword evidence="3" id="KW-1185">Reference proteome</keyword>